<reference evidence="5 6" key="1">
    <citation type="submission" date="2023-11" db="EMBL/GenBank/DDBJ databases">
        <title>Actinomadura monticuli sp. nov., isolated from volcanic ash.</title>
        <authorList>
            <person name="Lee S.D."/>
            <person name="Yang H."/>
            <person name="Kim I.S."/>
        </authorList>
    </citation>
    <scope>NUCLEOTIDE SEQUENCE [LARGE SCALE GENOMIC DNA]</scope>
    <source>
        <strain evidence="5 6">DSM 45346</strain>
    </source>
</reference>
<dbReference type="Proteomes" id="UP001569904">
    <property type="component" value="Unassembled WGS sequence"/>
</dbReference>
<sequence length="431" mass="47232">MRARLTFGSALLLWVVRPSWLWRRELAALGVLALVAAAGWQGRGWVGAVVAPAEVAVIVGVVPWSRRRAAAAWRRARLRRQWDRSCRFAGLTTPNDRIPRIRRDRRVPAGDRLVVRVPRGATVDDLAGEAERVAAVLRVREVRVGRDVECAPVAHVDIVRRDPWAGAGPLRWPWVEAARRSVADPVPLCVDDMGEPVAVRLPGKHFLIGGEPESGKSAALSLILAAAALDPFAQIWGWDAKIVELGLWRPVMTRLAGNDMDVAIAQQEDLIQEMDRRYEVLEAAGRRELRPGEAPLILAVTDELRFYSANSDSKAAKRYNSLGEDVAARGRAALIAQVSATQKPAGTVVPTTWRDLMALRLAMRCTTRDASDTILGAGMASAGYDASEIDIATRGVGWLYAEGGFPRRVRSYYLDDNDIRSIVARGAALRA</sequence>
<feature type="domain" description="FtsK" evidence="4">
    <location>
        <begin position="183"/>
        <end position="372"/>
    </location>
</feature>
<gene>
    <name evidence="5" type="ORF">SM436_22615</name>
</gene>
<comment type="caution">
    <text evidence="5">The sequence shown here is derived from an EMBL/GenBank/DDBJ whole genome shotgun (WGS) entry which is preliminary data.</text>
</comment>
<evidence type="ECO:0000256" key="3">
    <source>
        <dbReference type="PROSITE-ProRule" id="PRU00289"/>
    </source>
</evidence>
<evidence type="ECO:0000313" key="5">
    <source>
        <dbReference type="EMBL" id="MFA1556493.1"/>
    </source>
</evidence>
<dbReference type="PROSITE" id="PS50901">
    <property type="entry name" value="FTSK"/>
    <property type="match status" value="1"/>
</dbReference>
<dbReference type="InterPro" id="IPR050206">
    <property type="entry name" value="FtsK/SpoIIIE/SftA"/>
</dbReference>
<dbReference type="PANTHER" id="PTHR22683:SF41">
    <property type="entry name" value="DNA TRANSLOCASE FTSK"/>
    <property type="match status" value="1"/>
</dbReference>
<organism evidence="5 6">
    <name type="scientific">Actinomadura chokoriensis</name>
    <dbReference type="NCBI Taxonomy" id="454156"/>
    <lineage>
        <taxon>Bacteria</taxon>
        <taxon>Bacillati</taxon>
        <taxon>Actinomycetota</taxon>
        <taxon>Actinomycetes</taxon>
        <taxon>Streptosporangiales</taxon>
        <taxon>Thermomonosporaceae</taxon>
        <taxon>Actinomadura</taxon>
    </lineage>
</organism>
<proteinExistence type="predicted"/>
<evidence type="ECO:0000256" key="1">
    <source>
        <dbReference type="ARBA" id="ARBA00022741"/>
    </source>
</evidence>
<keyword evidence="2 3" id="KW-0067">ATP-binding</keyword>
<accession>A0ABV4R0T5</accession>
<dbReference type="SUPFAM" id="SSF52540">
    <property type="entry name" value="P-loop containing nucleoside triphosphate hydrolases"/>
    <property type="match status" value="1"/>
</dbReference>
<keyword evidence="1 3" id="KW-0547">Nucleotide-binding</keyword>
<evidence type="ECO:0000259" key="4">
    <source>
        <dbReference type="PROSITE" id="PS50901"/>
    </source>
</evidence>
<dbReference type="Pfam" id="PF01580">
    <property type="entry name" value="FtsK_SpoIIIE"/>
    <property type="match status" value="1"/>
</dbReference>
<dbReference type="InterPro" id="IPR002543">
    <property type="entry name" value="FtsK_dom"/>
</dbReference>
<keyword evidence="6" id="KW-1185">Reference proteome</keyword>
<dbReference type="RefSeq" id="WP_371943212.1">
    <property type="nucleotide sequence ID" value="NZ_JAXCEH010000015.1"/>
</dbReference>
<name>A0ABV4R0T5_9ACTN</name>
<protein>
    <submittedName>
        <fullName evidence="5">FtsK/SpoIIIE domain-containing protein</fullName>
    </submittedName>
</protein>
<dbReference type="InterPro" id="IPR027417">
    <property type="entry name" value="P-loop_NTPase"/>
</dbReference>
<dbReference type="EMBL" id="JAXCEH010000015">
    <property type="protein sequence ID" value="MFA1556493.1"/>
    <property type="molecule type" value="Genomic_DNA"/>
</dbReference>
<evidence type="ECO:0000256" key="2">
    <source>
        <dbReference type="ARBA" id="ARBA00022840"/>
    </source>
</evidence>
<dbReference type="Gene3D" id="3.40.50.300">
    <property type="entry name" value="P-loop containing nucleotide triphosphate hydrolases"/>
    <property type="match status" value="1"/>
</dbReference>
<dbReference type="PANTHER" id="PTHR22683">
    <property type="entry name" value="SPORULATION PROTEIN RELATED"/>
    <property type="match status" value="1"/>
</dbReference>
<feature type="binding site" evidence="3">
    <location>
        <begin position="210"/>
        <end position="217"/>
    </location>
    <ligand>
        <name>ATP</name>
        <dbReference type="ChEBI" id="CHEBI:30616"/>
    </ligand>
</feature>
<evidence type="ECO:0000313" key="6">
    <source>
        <dbReference type="Proteomes" id="UP001569904"/>
    </source>
</evidence>